<feature type="domain" description="DUF551" evidence="1">
    <location>
        <begin position="122"/>
        <end position="183"/>
    </location>
</feature>
<sequence length="190" mass="20390">MDHIEAIDMAEADANAADAPTVAAQQCGLDDGELKCVNAHDRCYGGAGGPCPYCERATLAPADNGLVERLLREYADFGQRPRGYINPDGPEAADTITAQAAENERLKALLDKAVWQPMDTAPKDGTPVLLWAPDYREFASVGTWCDRVAAWDADAGMMEEGPALFDDACDGPTHWMPLPAAPTAIQEARQ</sequence>
<dbReference type="RefSeq" id="WP_165899753.1">
    <property type="nucleotide sequence ID" value="NZ_ML133508.1"/>
</dbReference>
<keyword evidence="3" id="KW-1185">Reference proteome</keyword>
<organism evidence="2 3">
    <name type="scientific">Borborobacter arsenicus</name>
    <dbReference type="NCBI Taxonomy" id="1851146"/>
    <lineage>
        <taxon>Bacteria</taxon>
        <taxon>Pseudomonadati</taxon>
        <taxon>Pseudomonadota</taxon>
        <taxon>Alphaproteobacteria</taxon>
        <taxon>Hyphomicrobiales</taxon>
        <taxon>Phyllobacteriaceae</taxon>
        <taxon>Borborobacter</taxon>
    </lineage>
</organism>
<gene>
    <name evidence="2" type="ORF">EET67_04905</name>
</gene>
<protein>
    <submittedName>
        <fullName evidence="2">DUF551 domain-containing protein</fullName>
    </submittedName>
</protein>
<dbReference type="EMBL" id="RKST01000003">
    <property type="protein sequence ID" value="RUM98983.1"/>
    <property type="molecule type" value="Genomic_DNA"/>
</dbReference>
<proteinExistence type="predicted"/>
<name>A0A432VA63_9HYPH</name>
<reference evidence="2 3" key="1">
    <citation type="submission" date="2018-11" db="EMBL/GenBank/DDBJ databases">
        <title>Pseudaminobacter arsenicus sp. nov., an arsenic-resistant bacterium isolated from arsenic-rich aquifers.</title>
        <authorList>
            <person name="Mu Y."/>
        </authorList>
    </citation>
    <scope>NUCLEOTIDE SEQUENCE [LARGE SCALE GENOMIC DNA]</scope>
    <source>
        <strain evidence="2 3">CB3</strain>
    </source>
</reference>
<dbReference type="AlphaFoldDB" id="A0A432VA63"/>
<dbReference type="Pfam" id="PF04448">
    <property type="entry name" value="DUF551"/>
    <property type="match status" value="1"/>
</dbReference>
<comment type="caution">
    <text evidence="2">The sequence shown here is derived from an EMBL/GenBank/DDBJ whole genome shotgun (WGS) entry which is preliminary data.</text>
</comment>
<dbReference type="Proteomes" id="UP000281647">
    <property type="component" value="Unassembled WGS sequence"/>
</dbReference>
<dbReference type="InterPro" id="IPR007539">
    <property type="entry name" value="DUF551"/>
</dbReference>
<evidence type="ECO:0000313" key="2">
    <source>
        <dbReference type="EMBL" id="RUM98983.1"/>
    </source>
</evidence>
<accession>A0A432VA63</accession>
<evidence type="ECO:0000313" key="3">
    <source>
        <dbReference type="Proteomes" id="UP000281647"/>
    </source>
</evidence>
<evidence type="ECO:0000259" key="1">
    <source>
        <dbReference type="Pfam" id="PF04448"/>
    </source>
</evidence>